<feature type="domain" description="Response regulatory" evidence="12">
    <location>
        <begin position="913"/>
        <end position="1029"/>
    </location>
</feature>
<accession>A0A2K8L276</accession>
<organism evidence="15 16">
    <name type="scientific">Mariprofundus ferrinatatus</name>
    <dbReference type="NCBI Taxonomy" id="1921087"/>
    <lineage>
        <taxon>Bacteria</taxon>
        <taxon>Pseudomonadati</taxon>
        <taxon>Pseudomonadota</taxon>
        <taxon>Candidatius Mariprofundia</taxon>
        <taxon>Mariprofundales</taxon>
        <taxon>Mariprofundaceae</taxon>
        <taxon>Mariprofundus</taxon>
    </lineage>
</organism>
<dbReference type="InterPro" id="IPR011006">
    <property type="entry name" value="CheY-like_superfamily"/>
</dbReference>
<evidence type="ECO:0000256" key="8">
    <source>
        <dbReference type="ARBA" id="ARBA00023012"/>
    </source>
</evidence>
<dbReference type="InterPro" id="IPR036097">
    <property type="entry name" value="HisK_dim/P_sf"/>
</dbReference>
<dbReference type="InterPro" id="IPR001610">
    <property type="entry name" value="PAC"/>
</dbReference>
<reference evidence="15 16" key="1">
    <citation type="submission" date="2016-12" db="EMBL/GenBank/DDBJ databases">
        <title>Isolation and genomic insights into novel planktonic Zetaproteobacteria from stratified waters of the Chesapeake Bay.</title>
        <authorList>
            <person name="McAllister S.M."/>
            <person name="Kato S."/>
            <person name="Chan C.S."/>
            <person name="Chiu B.K."/>
            <person name="Field E.K."/>
        </authorList>
    </citation>
    <scope>NUCLEOTIDE SEQUENCE [LARGE SCALE GENOMIC DNA]</scope>
    <source>
        <strain evidence="15 16">CP-8</strain>
    </source>
</reference>
<evidence type="ECO:0000256" key="1">
    <source>
        <dbReference type="ARBA" id="ARBA00000085"/>
    </source>
</evidence>
<gene>
    <name evidence="15" type="ORF">Ga0123462_0478</name>
</gene>
<evidence type="ECO:0000256" key="10">
    <source>
        <dbReference type="SAM" id="Phobius"/>
    </source>
</evidence>
<dbReference type="GO" id="GO:0000155">
    <property type="term" value="F:phosphorelay sensor kinase activity"/>
    <property type="evidence" value="ECO:0007669"/>
    <property type="project" value="InterPro"/>
</dbReference>
<dbReference type="InterPro" id="IPR003018">
    <property type="entry name" value="GAF"/>
</dbReference>
<dbReference type="PROSITE" id="PS50112">
    <property type="entry name" value="PAS"/>
    <property type="match status" value="1"/>
</dbReference>
<dbReference type="SUPFAM" id="SSF47384">
    <property type="entry name" value="Homodimeric domain of signal transducing histidine kinase"/>
    <property type="match status" value="1"/>
</dbReference>
<protein>
    <recommendedName>
        <fullName evidence="2">histidine kinase</fullName>
        <ecNumber evidence="2">2.7.13.3</ecNumber>
    </recommendedName>
</protein>
<keyword evidence="16" id="KW-1185">Reference proteome</keyword>
<dbReference type="CDD" id="cd00130">
    <property type="entry name" value="PAS"/>
    <property type="match status" value="2"/>
</dbReference>
<dbReference type="Pfam" id="PF08447">
    <property type="entry name" value="PAS_3"/>
    <property type="match status" value="1"/>
</dbReference>
<dbReference type="SUPFAM" id="SSF55874">
    <property type="entry name" value="ATPase domain of HSP90 chaperone/DNA topoisomerase II/histidine kinase"/>
    <property type="match status" value="1"/>
</dbReference>
<keyword evidence="10" id="KW-0472">Membrane</keyword>
<evidence type="ECO:0000256" key="4">
    <source>
        <dbReference type="ARBA" id="ARBA00022679"/>
    </source>
</evidence>
<dbReference type="SMART" id="SM00091">
    <property type="entry name" value="PAS"/>
    <property type="match status" value="2"/>
</dbReference>
<dbReference type="PANTHER" id="PTHR43065:SF46">
    <property type="entry name" value="C4-DICARBOXYLATE TRANSPORT SENSOR PROTEIN DCTB"/>
    <property type="match status" value="1"/>
</dbReference>
<dbReference type="SUPFAM" id="SSF52172">
    <property type="entry name" value="CheY-like"/>
    <property type="match status" value="1"/>
</dbReference>
<dbReference type="EC" id="2.7.13.3" evidence="2"/>
<dbReference type="SMART" id="SM00086">
    <property type="entry name" value="PAC"/>
    <property type="match status" value="2"/>
</dbReference>
<evidence type="ECO:0000259" key="11">
    <source>
        <dbReference type="PROSITE" id="PS50109"/>
    </source>
</evidence>
<dbReference type="EMBL" id="CP018800">
    <property type="protein sequence ID" value="ATX81353.1"/>
    <property type="molecule type" value="Genomic_DNA"/>
</dbReference>
<feature type="domain" description="PAS" evidence="13">
    <location>
        <begin position="529"/>
        <end position="575"/>
    </location>
</feature>
<dbReference type="Gene3D" id="2.10.70.100">
    <property type="match status" value="1"/>
</dbReference>
<keyword evidence="4" id="KW-0808">Transferase</keyword>
<dbReference type="InterPro" id="IPR005467">
    <property type="entry name" value="His_kinase_dom"/>
</dbReference>
<dbReference type="SUPFAM" id="SSF55785">
    <property type="entry name" value="PYP-like sensor domain (PAS domain)"/>
    <property type="match status" value="3"/>
</dbReference>
<dbReference type="InterPro" id="IPR013655">
    <property type="entry name" value="PAS_fold_3"/>
</dbReference>
<evidence type="ECO:0000256" key="9">
    <source>
        <dbReference type="PROSITE-ProRule" id="PRU00169"/>
    </source>
</evidence>
<dbReference type="Pfam" id="PF02518">
    <property type="entry name" value="HATPase_c"/>
    <property type="match status" value="1"/>
</dbReference>
<feature type="modified residue" description="4-aspartylphosphate" evidence="9">
    <location>
        <position position="964"/>
    </location>
</feature>
<comment type="catalytic activity">
    <reaction evidence="1">
        <text>ATP + protein L-histidine = ADP + protein N-phospho-L-histidine.</text>
        <dbReference type="EC" id="2.7.13.3"/>
    </reaction>
</comment>
<dbReference type="InterPro" id="IPR000014">
    <property type="entry name" value="PAS"/>
</dbReference>
<dbReference type="Gene3D" id="1.10.287.130">
    <property type="match status" value="1"/>
</dbReference>
<dbReference type="CDD" id="cd00082">
    <property type="entry name" value="HisKA"/>
    <property type="match status" value="1"/>
</dbReference>
<dbReference type="InterPro" id="IPR029016">
    <property type="entry name" value="GAF-like_dom_sf"/>
</dbReference>
<dbReference type="PROSITE" id="PS50113">
    <property type="entry name" value="PAC"/>
    <property type="match status" value="2"/>
</dbReference>
<evidence type="ECO:0000259" key="13">
    <source>
        <dbReference type="PROSITE" id="PS50112"/>
    </source>
</evidence>
<dbReference type="Pfam" id="PF00072">
    <property type="entry name" value="Response_reg"/>
    <property type="match status" value="1"/>
</dbReference>
<dbReference type="InterPro" id="IPR004358">
    <property type="entry name" value="Sig_transdc_His_kin-like_C"/>
</dbReference>
<keyword evidence="8" id="KW-0902">Two-component regulatory system</keyword>
<dbReference type="InterPro" id="IPR000700">
    <property type="entry name" value="PAS-assoc_C"/>
</dbReference>
<feature type="domain" description="Histidine kinase" evidence="11">
    <location>
        <begin position="667"/>
        <end position="893"/>
    </location>
</feature>
<keyword evidence="6" id="KW-0418">Kinase</keyword>
<evidence type="ECO:0000313" key="15">
    <source>
        <dbReference type="EMBL" id="ATX81353.1"/>
    </source>
</evidence>
<dbReference type="InterPro" id="IPR001789">
    <property type="entry name" value="Sig_transdc_resp-reg_receiver"/>
</dbReference>
<evidence type="ECO:0000256" key="6">
    <source>
        <dbReference type="ARBA" id="ARBA00022777"/>
    </source>
</evidence>
<dbReference type="PANTHER" id="PTHR43065">
    <property type="entry name" value="SENSOR HISTIDINE KINASE"/>
    <property type="match status" value="1"/>
</dbReference>
<proteinExistence type="predicted"/>
<dbReference type="PROSITE" id="PS50109">
    <property type="entry name" value="HIS_KIN"/>
    <property type="match status" value="1"/>
</dbReference>
<dbReference type="Pfam" id="PF13426">
    <property type="entry name" value="PAS_9"/>
    <property type="match status" value="1"/>
</dbReference>
<dbReference type="InterPro" id="IPR035965">
    <property type="entry name" value="PAS-like_dom_sf"/>
</dbReference>
<dbReference type="KEGG" id="mfn:Ga0123462_0478"/>
<dbReference type="Proteomes" id="UP000231637">
    <property type="component" value="Chromosome"/>
</dbReference>
<keyword evidence="10" id="KW-1133">Transmembrane helix</keyword>
<dbReference type="GO" id="GO:0005524">
    <property type="term" value="F:ATP binding"/>
    <property type="evidence" value="ECO:0007669"/>
    <property type="project" value="UniProtKB-KW"/>
</dbReference>
<dbReference type="SUPFAM" id="SSF55781">
    <property type="entry name" value="GAF domain-like"/>
    <property type="match status" value="1"/>
</dbReference>
<keyword evidence="7" id="KW-0067">ATP-binding</keyword>
<dbReference type="AlphaFoldDB" id="A0A2K8L276"/>
<dbReference type="InterPro" id="IPR003661">
    <property type="entry name" value="HisK_dim/P_dom"/>
</dbReference>
<dbReference type="InterPro" id="IPR003594">
    <property type="entry name" value="HATPase_dom"/>
</dbReference>
<evidence type="ECO:0000259" key="14">
    <source>
        <dbReference type="PROSITE" id="PS50113"/>
    </source>
</evidence>
<evidence type="ECO:0000259" key="12">
    <source>
        <dbReference type="PROSITE" id="PS50110"/>
    </source>
</evidence>
<keyword evidence="10" id="KW-0812">Transmembrane</keyword>
<dbReference type="RefSeq" id="WP_100264827.1">
    <property type="nucleotide sequence ID" value="NZ_CP018800.1"/>
</dbReference>
<dbReference type="SMART" id="SM00387">
    <property type="entry name" value="HATPase_c"/>
    <property type="match status" value="1"/>
</dbReference>
<keyword evidence="5" id="KW-0547">Nucleotide-binding</keyword>
<feature type="transmembrane region" description="Helical" evidence="10">
    <location>
        <begin position="12"/>
        <end position="31"/>
    </location>
</feature>
<dbReference type="PROSITE" id="PS50110">
    <property type="entry name" value="RESPONSE_REGULATORY"/>
    <property type="match status" value="1"/>
</dbReference>
<dbReference type="SMART" id="SM00448">
    <property type="entry name" value="REC"/>
    <property type="match status" value="1"/>
</dbReference>
<feature type="domain" description="PAC" evidence="14">
    <location>
        <begin position="600"/>
        <end position="654"/>
    </location>
</feature>
<dbReference type="Pfam" id="PF13188">
    <property type="entry name" value="PAS_8"/>
    <property type="match status" value="1"/>
</dbReference>
<dbReference type="Gene3D" id="3.30.450.20">
    <property type="entry name" value="PAS domain"/>
    <property type="match status" value="3"/>
</dbReference>
<dbReference type="NCBIfam" id="TIGR00229">
    <property type="entry name" value="sensory_box"/>
    <property type="match status" value="2"/>
</dbReference>
<keyword evidence="3 9" id="KW-0597">Phosphoprotein</keyword>
<dbReference type="Gene3D" id="3.30.565.10">
    <property type="entry name" value="Histidine kinase-like ATPase, C-terminal domain"/>
    <property type="match status" value="1"/>
</dbReference>
<dbReference type="SMART" id="SM00388">
    <property type="entry name" value="HisKA"/>
    <property type="match status" value="1"/>
</dbReference>
<evidence type="ECO:0000256" key="3">
    <source>
        <dbReference type="ARBA" id="ARBA00022553"/>
    </source>
</evidence>
<dbReference type="Pfam" id="PF13185">
    <property type="entry name" value="GAF_2"/>
    <property type="match status" value="1"/>
</dbReference>
<evidence type="ECO:0000256" key="2">
    <source>
        <dbReference type="ARBA" id="ARBA00012438"/>
    </source>
</evidence>
<evidence type="ECO:0000313" key="16">
    <source>
        <dbReference type="Proteomes" id="UP000231637"/>
    </source>
</evidence>
<dbReference type="Gene3D" id="3.40.50.2300">
    <property type="match status" value="1"/>
</dbReference>
<evidence type="ECO:0000256" key="5">
    <source>
        <dbReference type="ARBA" id="ARBA00022741"/>
    </source>
</evidence>
<dbReference type="PRINTS" id="PR00344">
    <property type="entry name" value="BCTRLSENSOR"/>
</dbReference>
<feature type="domain" description="PAC" evidence="14">
    <location>
        <begin position="473"/>
        <end position="525"/>
    </location>
</feature>
<dbReference type="InterPro" id="IPR036890">
    <property type="entry name" value="HATPase_C_sf"/>
</dbReference>
<evidence type="ECO:0000256" key="7">
    <source>
        <dbReference type="ARBA" id="ARBA00022840"/>
    </source>
</evidence>
<dbReference type="Gene3D" id="3.30.450.40">
    <property type="match status" value="1"/>
</dbReference>
<sequence>MNMKKQRESIRNDLVVVVVSFLIFWTAGFYLDLFEVVHDYLHTYEAFQLDELLMAMLFASFAAAWFSWRRWRETRGALSRLRKSETYIHDIVNNMDVGLLVYQLENVDNDRTLRLISANPAASELIRSDISSHVGQTIDEAFPGLRALDLPAKFARVACTGESFTLDDVHYGDERIAPSSFSFKAFALPDQCVGVSFENTSSRTRLEMKRARDRKMTDSINLAQELFIREAPAQEIFSTLLDEYLSITASEYGFIGRILHTDEGVPYLKVFALTNIAWNEETHALYEKYKDSGMEFRNLKSLFGETIRSGEMVIANNPANDPRGCGIPAGHPPLNSFMGLPITIGAQFVGMVGVANRAEGYHEAIKAELEPLISASAQLISAYNIDQQRKQAEDLLKRTMERHEEAQQVAHLGHWELDLISNELSWSDENYRIFGVQPGTVNTYETFLATVHPDDLAHVNDAFRSSVANRTLYDIDHRLLMPDGSVKWVHERCNTYYDDSGTPLRSVGTVHDITHFKLAMLEQEKTALSLRKISKAVEEAGEGVMITNRDAQIEYVNPAFCRTTGYLREEVIGRNPSILKSEAQDPDYYRELWATISSGRIWQGTLIDRRKDGSFYPALTTISPIHDDDGRISHYVSLQQDMTEYKQMEEQFLQAQKMESIGTLVGGIAHDFNNMLAAIQGNLYLAKMRLKRQVPEEALDKIENVERISLSAAEMVKQLLTFARRDSVSMGGLLVGPYIKEAISLSRSATPENISIASYICKEMLHVHGDSTQIQQMVMNLINNARDAVEGVAEPRITVRLDPFIPDEAFRMHYPAATEQMVRLSVADNGCGIGEKNLQKIFEPFFTTKGVGKGTGLGLAMVFGAVKRHDGIIDVESTEGAGTEFIIYLPLVSDVLDVQEGHADELSAGQNELILLVDDEDMLRNTSAELLRNIGYRVIDAADGESALQLFRESSKEISLLITDIVMPRMGGVELAEAARKIREDIPVIFITGYDREQSLADSHGGDKSMLLNKPFEVAYLSQVIRNLIDA</sequence>
<dbReference type="OrthoDB" id="9772100at2"/>
<name>A0A2K8L276_9PROT</name>